<dbReference type="Pfam" id="PF00005">
    <property type="entry name" value="ABC_tran"/>
    <property type="match status" value="1"/>
</dbReference>
<dbReference type="InterPro" id="IPR027417">
    <property type="entry name" value="P-loop_NTPase"/>
</dbReference>
<evidence type="ECO:0000256" key="1">
    <source>
        <dbReference type="ARBA" id="ARBA00005417"/>
    </source>
</evidence>
<organism evidence="6 7">
    <name type="scientific">Sulfobacillus benefaciens</name>
    <dbReference type="NCBI Taxonomy" id="453960"/>
    <lineage>
        <taxon>Bacteria</taxon>
        <taxon>Bacillati</taxon>
        <taxon>Bacillota</taxon>
        <taxon>Clostridia</taxon>
        <taxon>Eubacteriales</taxon>
        <taxon>Clostridiales Family XVII. Incertae Sedis</taxon>
        <taxon>Sulfobacillus</taxon>
    </lineage>
</organism>
<keyword evidence="3" id="KW-0547">Nucleotide-binding</keyword>
<dbReference type="PANTHER" id="PTHR43335:SF2">
    <property type="entry name" value="ABC TRANSPORTER, ATP-BINDING PROTEIN"/>
    <property type="match status" value="1"/>
</dbReference>
<evidence type="ECO:0000313" key="7">
    <source>
        <dbReference type="Proteomes" id="UP000242972"/>
    </source>
</evidence>
<evidence type="ECO:0000259" key="5">
    <source>
        <dbReference type="PROSITE" id="PS50893"/>
    </source>
</evidence>
<dbReference type="SMART" id="SM00382">
    <property type="entry name" value="AAA"/>
    <property type="match status" value="1"/>
</dbReference>
<evidence type="ECO:0000256" key="4">
    <source>
        <dbReference type="ARBA" id="ARBA00022840"/>
    </source>
</evidence>
<evidence type="ECO:0000313" key="6">
    <source>
        <dbReference type="EMBL" id="PSR34497.1"/>
    </source>
</evidence>
<comment type="similarity">
    <text evidence="1">Belongs to the ABC transporter superfamily.</text>
</comment>
<keyword evidence="4" id="KW-0067">ATP-binding</keyword>
<name>A0A2T2XJ59_9FIRM</name>
<dbReference type="PROSITE" id="PS50893">
    <property type="entry name" value="ABC_TRANSPORTER_2"/>
    <property type="match status" value="1"/>
</dbReference>
<comment type="caution">
    <text evidence="6">The sequence shown here is derived from an EMBL/GenBank/DDBJ whole genome shotgun (WGS) entry which is preliminary data.</text>
</comment>
<protein>
    <recommendedName>
        <fullName evidence="5">ABC transporter domain-containing protein</fullName>
    </recommendedName>
</protein>
<sequence length="343" mass="37761">MAFRSETVSSFFRVIQICPGNVFNHRRTKGADEVAAPELLVDNLSYRVGKQTILENINLCLSGGIFGLLGANGAGKSTLLKLMATVMGPTYGDIRVDQWQRPHDDRQIRGMLGYVPQQYGLLEHLTIKEYLHYAAVMKGSVHNAAAIQQVSDWMGLGEWFNTRIAKLSGGTKQRVGIAQALLGTPPLLILDEPTSGLDPSERVHLKNLLQQWSSTATIVLSTHIVSDIEGLADTVGILDHGQLLAQGSVTSIVRKADGLVFQRSFSLGDWEQEADRWMIRPNTIQPVPRVVVRIASSGKSVTVRYLTREPDEYSVMASADLEDGYLALVNFPELRDTDATFAE</sequence>
<dbReference type="PANTHER" id="PTHR43335">
    <property type="entry name" value="ABC TRANSPORTER, ATP-BINDING PROTEIN"/>
    <property type="match status" value="1"/>
</dbReference>
<dbReference type="SUPFAM" id="SSF52540">
    <property type="entry name" value="P-loop containing nucleoside triphosphate hydrolases"/>
    <property type="match status" value="1"/>
</dbReference>
<dbReference type="GO" id="GO:0016887">
    <property type="term" value="F:ATP hydrolysis activity"/>
    <property type="evidence" value="ECO:0007669"/>
    <property type="project" value="InterPro"/>
</dbReference>
<proteinExistence type="inferred from homology"/>
<accession>A0A2T2XJ59</accession>
<evidence type="ECO:0000256" key="2">
    <source>
        <dbReference type="ARBA" id="ARBA00022448"/>
    </source>
</evidence>
<dbReference type="EMBL" id="PXYW01000008">
    <property type="protein sequence ID" value="PSR34497.1"/>
    <property type="molecule type" value="Genomic_DNA"/>
</dbReference>
<feature type="domain" description="ABC transporter" evidence="5">
    <location>
        <begin position="39"/>
        <end position="265"/>
    </location>
</feature>
<dbReference type="AlphaFoldDB" id="A0A2T2XJ59"/>
<gene>
    <name evidence="6" type="ORF">C7B46_05010</name>
</gene>
<dbReference type="GO" id="GO:0005524">
    <property type="term" value="F:ATP binding"/>
    <property type="evidence" value="ECO:0007669"/>
    <property type="project" value="UniProtKB-KW"/>
</dbReference>
<reference evidence="6 7" key="1">
    <citation type="journal article" date="2014" name="BMC Genomics">
        <title>Comparison of environmental and isolate Sulfobacillus genomes reveals diverse carbon, sulfur, nitrogen, and hydrogen metabolisms.</title>
        <authorList>
            <person name="Justice N.B."/>
            <person name="Norman A."/>
            <person name="Brown C.T."/>
            <person name="Singh A."/>
            <person name="Thomas B.C."/>
            <person name="Banfield J.F."/>
        </authorList>
    </citation>
    <scope>NUCLEOTIDE SEQUENCE [LARGE SCALE GENOMIC DNA]</scope>
    <source>
        <strain evidence="6">AMDSBA4</strain>
    </source>
</reference>
<evidence type="ECO:0000256" key="3">
    <source>
        <dbReference type="ARBA" id="ARBA00022741"/>
    </source>
</evidence>
<dbReference type="InterPro" id="IPR003439">
    <property type="entry name" value="ABC_transporter-like_ATP-bd"/>
</dbReference>
<dbReference type="Gene3D" id="3.40.50.300">
    <property type="entry name" value="P-loop containing nucleotide triphosphate hydrolases"/>
    <property type="match status" value="1"/>
</dbReference>
<dbReference type="Proteomes" id="UP000242972">
    <property type="component" value="Unassembled WGS sequence"/>
</dbReference>
<dbReference type="InterPro" id="IPR003593">
    <property type="entry name" value="AAA+_ATPase"/>
</dbReference>
<keyword evidence="2" id="KW-0813">Transport</keyword>